<dbReference type="Pfam" id="PF12484">
    <property type="entry name" value="PPE-SVP"/>
    <property type="match status" value="1"/>
</dbReference>
<dbReference type="GO" id="GO:0052572">
    <property type="term" value="P:response to host immune response"/>
    <property type="evidence" value="ECO:0007669"/>
    <property type="project" value="TreeGrafter"/>
</dbReference>
<dbReference type="EMBL" id="LKTM01000354">
    <property type="protein sequence ID" value="KQH76284.1"/>
    <property type="molecule type" value="Genomic_DNA"/>
</dbReference>
<proteinExistence type="inferred from homology"/>
<dbReference type="FunFam" id="1.20.1260.20:FF:000001">
    <property type="entry name" value="PPE family protein PPE41"/>
    <property type="match status" value="1"/>
</dbReference>
<protein>
    <recommendedName>
        <fullName evidence="7">PPE family protein</fullName>
    </recommendedName>
</protein>
<dbReference type="Pfam" id="PF00823">
    <property type="entry name" value="PPE"/>
    <property type="match status" value="1"/>
</dbReference>
<dbReference type="InterPro" id="IPR022171">
    <property type="entry name" value="PPE_C"/>
</dbReference>
<comment type="similarity">
    <text evidence="1">Belongs to the mycobacterial PPE family.</text>
</comment>
<feature type="domain" description="PPE" evidence="3">
    <location>
        <begin position="2"/>
        <end position="164"/>
    </location>
</feature>
<dbReference type="Proteomes" id="UP000051677">
    <property type="component" value="Unassembled WGS sequence"/>
</dbReference>
<evidence type="ECO:0000259" key="4">
    <source>
        <dbReference type="Pfam" id="PF12484"/>
    </source>
</evidence>
<evidence type="ECO:0000313" key="6">
    <source>
        <dbReference type="Proteomes" id="UP000051677"/>
    </source>
</evidence>
<evidence type="ECO:0000313" key="5">
    <source>
        <dbReference type="EMBL" id="KQH76284.1"/>
    </source>
</evidence>
<gene>
    <name evidence="5" type="ORF">AO501_29105</name>
</gene>
<evidence type="ECO:0000256" key="2">
    <source>
        <dbReference type="SAM" id="MobiDB-lite"/>
    </source>
</evidence>
<dbReference type="RefSeq" id="WP_055580766.1">
    <property type="nucleotide sequence ID" value="NZ_LKTM01000354.1"/>
</dbReference>
<sequence>MDFGALPPEINSGLLYTGPGPAPMLAAASTWNNLAAELATTASSYEAVMAELTESEWRGPASASMAAAVTPYLGWMNATAAAAQYAAAQATAAAAAYETAFAVTVPPPEIAANRALLAALVATNIVGQNTPAIAATEAHYGEMWAQDAAAMYGYAGTAASAATLNPLTTPAPTTNPAGLAGQAAASAEASTAPGLQGLIADLPSALQGLENPFGTGIYGPGLVGHTLDFVNATQDIGIWNGTQTITAQIGSIGAWNMFGGISAGAQLAAASAEPAAATLSSADSAAPSSVPGAVLVGSGTPATPAGPSGLPQTSVLAGMGDAASAGRLSVPASWSTATPAPTTGTLTGAGWTATPEADPTTTTVPTTMPATTGRPGYGFGTPRYGVKPTVMPKPAGVG</sequence>
<dbReference type="PANTHER" id="PTHR46766">
    <property type="entry name" value="GLUTAMINE-RICH PROTEIN 2"/>
    <property type="match status" value="1"/>
</dbReference>
<dbReference type="PANTHER" id="PTHR46766:SF1">
    <property type="entry name" value="GLUTAMINE-RICH PROTEIN 2"/>
    <property type="match status" value="1"/>
</dbReference>
<accession>A0A0Q2X4P9</accession>
<name>A0A0Q2X4P9_MYCGO</name>
<feature type="region of interest" description="Disordered" evidence="2">
    <location>
        <begin position="330"/>
        <end position="398"/>
    </location>
</feature>
<evidence type="ECO:0008006" key="7">
    <source>
        <dbReference type="Google" id="ProtNLM"/>
    </source>
</evidence>
<dbReference type="SUPFAM" id="SSF140459">
    <property type="entry name" value="PE/PPE dimer-like"/>
    <property type="match status" value="1"/>
</dbReference>
<dbReference type="OrthoDB" id="4753184at2"/>
<dbReference type="InterPro" id="IPR000030">
    <property type="entry name" value="PPE_dom"/>
</dbReference>
<feature type="domain" description="PPE family C-terminal" evidence="4">
    <location>
        <begin position="317"/>
        <end position="394"/>
    </location>
</feature>
<dbReference type="Gene3D" id="1.20.1260.20">
    <property type="entry name" value="PPE superfamily"/>
    <property type="match status" value="1"/>
</dbReference>
<reference evidence="5 6" key="1">
    <citation type="submission" date="2015-10" db="EMBL/GenBank/DDBJ databases">
        <title>Mycobacterium gordonae draft genome assembly.</title>
        <authorList>
            <person name="Ustinova V."/>
            <person name="Smirnova T."/>
            <person name="Blagodatskikh K."/>
            <person name="Varlamov D."/>
            <person name="Larionova E."/>
            <person name="Chernousova L."/>
        </authorList>
    </citation>
    <scope>NUCLEOTIDE SEQUENCE [LARGE SCALE GENOMIC DNA]</scope>
    <source>
        <strain evidence="5 6">CTRI 14-8773</strain>
    </source>
</reference>
<dbReference type="InterPro" id="IPR038332">
    <property type="entry name" value="PPE_sf"/>
</dbReference>
<comment type="caution">
    <text evidence="5">The sequence shown here is derived from an EMBL/GenBank/DDBJ whole genome shotgun (WGS) entry which is preliminary data.</text>
</comment>
<dbReference type="AlphaFoldDB" id="A0A0Q2X4P9"/>
<organism evidence="5 6">
    <name type="scientific">Mycobacterium gordonae</name>
    <dbReference type="NCBI Taxonomy" id="1778"/>
    <lineage>
        <taxon>Bacteria</taxon>
        <taxon>Bacillati</taxon>
        <taxon>Actinomycetota</taxon>
        <taxon>Actinomycetes</taxon>
        <taxon>Mycobacteriales</taxon>
        <taxon>Mycobacteriaceae</taxon>
        <taxon>Mycobacterium</taxon>
    </lineage>
</organism>
<feature type="compositionally biased region" description="Low complexity" evidence="2">
    <location>
        <begin position="331"/>
        <end position="372"/>
    </location>
</feature>
<evidence type="ECO:0000259" key="3">
    <source>
        <dbReference type="Pfam" id="PF00823"/>
    </source>
</evidence>
<evidence type="ECO:0000256" key="1">
    <source>
        <dbReference type="ARBA" id="ARBA00010652"/>
    </source>
</evidence>
<feature type="region of interest" description="Disordered" evidence="2">
    <location>
        <begin position="297"/>
        <end position="316"/>
    </location>
</feature>